<dbReference type="InterPro" id="IPR003352">
    <property type="entry name" value="PTS_EIIC"/>
</dbReference>
<dbReference type="PROSITE" id="PS00371">
    <property type="entry name" value="PTS_EIIA_TYPE_1_HIS"/>
    <property type="match status" value="1"/>
</dbReference>
<dbReference type="Gene3D" id="2.70.70.10">
    <property type="entry name" value="Glucose Permease (Domain IIA)"/>
    <property type="match status" value="1"/>
</dbReference>
<dbReference type="Proteomes" id="UP000195141">
    <property type="component" value="Chromosome"/>
</dbReference>
<feature type="transmembrane region" description="Helical" evidence="12">
    <location>
        <begin position="264"/>
        <end position="283"/>
    </location>
</feature>
<feature type="transmembrane region" description="Helical" evidence="12">
    <location>
        <begin position="148"/>
        <end position="168"/>
    </location>
</feature>
<feature type="transmembrane region" description="Helical" evidence="12">
    <location>
        <begin position="327"/>
        <end position="348"/>
    </location>
</feature>
<evidence type="ECO:0000256" key="10">
    <source>
        <dbReference type="ARBA" id="ARBA00023136"/>
    </source>
</evidence>
<evidence type="ECO:0000259" key="14">
    <source>
        <dbReference type="PROSITE" id="PS51098"/>
    </source>
</evidence>
<sequence length="619" mass="66129">MNFDEFAKEIIVGVGGKENVDSLSHCATRLRFILKDDSKADLEMIKKIKGVLGAVYGAGQLQVIMGKNLLDSFSVLQKKYNFTGEEENDSIKRSNEKKHPKTIALDVLNFISGSVSTVITGLIAGGMLKLALFIASMIAPGIAENSTYLFLTFVCDVPFYFMPILVAYGASKKLGMQPVYPMLVACALLHPTFNEIVAAGNSVNLFGLPVMLVGYSSSMLPALLSTVCVYYIEKFFNKIIPGILKSVVVGAMTITIGAVLTFVVIGPLGTFLGNYVVGFIIWLQELIGPVALGVLTGILPFMVMMGMHTLLAPFLVQNITTLGHDSFFRPALILHVVAEGGAAIGVGLRTKNKELRAEALSIGVGSVFAGISEPAIYGIALRFKKPFYGVVAGGFFGGIIAGLFNVRAYTMSKTTLLAAPIFKETMVGMLFACGVAFIVSVVVTYIVGINEDELEATTLDSSPKAAEPVNSIVAIATGETIPLESVNDEVFSSKSLGEGVAFKLLENRIVSPINGTVVSVFPSGHAIGLRSNDGMEILIHIGIDTVRLNGKGFKVKVQNEESVNAGQELVELDMDYLSASELDLTTMMIITEQKGKTITLENFGCVTAGESPIAEMNMS</sequence>
<dbReference type="EMBL" id="NGMM01000008">
    <property type="protein sequence ID" value="OTP10524.1"/>
    <property type="molecule type" value="Genomic_DNA"/>
</dbReference>
<dbReference type="Gene3D" id="3.30.1360.60">
    <property type="entry name" value="Glucose permease domain IIB"/>
    <property type="match status" value="1"/>
</dbReference>
<dbReference type="InterPro" id="IPR018113">
    <property type="entry name" value="PTrfase_EIIB_Cys"/>
</dbReference>
<evidence type="ECO:0000259" key="15">
    <source>
        <dbReference type="PROSITE" id="PS51103"/>
    </source>
</evidence>
<dbReference type="InterPro" id="IPR001127">
    <property type="entry name" value="PTS_EIIA_1_perm"/>
</dbReference>
<feature type="transmembrane region" description="Helical" evidence="12">
    <location>
        <begin position="212"/>
        <end position="232"/>
    </location>
</feature>
<comment type="subcellular location">
    <subcellularLocation>
        <location evidence="1">Cell membrane</location>
        <topology evidence="1">Multi-pass membrane protein</topology>
    </subcellularLocation>
</comment>
<dbReference type="InterPro" id="IPR036878">
    <property type="entry name" value="Glu_permease_IIB"/>
</dbReference>
<feature type="domain" description="PTS EIIC type-1" evidence="15">
    <location>
        <begin position="109"/>
        <end position="463"/>
    </location>
</feature>
<evidence type="ECO:0000313" key="16">
    <source>
        <dbReference type="EMBL" id="OTP10524.1"/>
    </source>
</evidence>
<dbReference type="NCBIfam" id="TIGR00830">
    <property type="entry name" value="PTBA"/>
    <property type="match status" value="1"/>
</dbReference>
<feature type="transmembrane region" description="Helical" evidence="12">
    <location>
        <begin position="386"/>
        <end position="406"/>
    </location>
</feature>
<dbReference type="InterPro" id="IPR011055">
    <property type="entry name" value="Dup_hybrid_motif"/>
</dbReference>
<dbReference type="Pfam" id="PF00367">
    <property type="entry name" value="PTS_EIIB"/>
    <property type="match status" value="1"/>
</dbReference>
<keyword evidence="18" id="KW-1185">Reference proteome</keyword>
<dbReference type="PANTHER" id="PTHR30175:SF1">
    <property type="entry name" value="PTS SYSTEM ARBUTIN-, CELLOBIOSE-, AND SALICIN-SPECIFIC EIIBC COMPONENT-RELATED"/>
    <property type="match status" value="1"/>
</dbReference>
<keyword evidence="9 12" id="KW-1133">Transmembrane helix</keyword>
<feature type="transmembrane region" description="Helical" evidence="12">
    <location>
        <begin position="360"/>
        <end position="380"/>
    </location>
</feature>
<evidence type="ECO:0000313" key="17">
    <source>
        <dbReference type="EMBL" id="WYJ91465.1"/>
    </source>
</evidence>
<dbReference type="GO" id="GO:0008982">
    <property type="term" value="F:protein-N(PI)-phosphohistidine-sugar phosphotransferase activity"/>
    <property type="evidence" value="ECO:0007669"/>
    <property type="project" value="InterPro"/>
</dbReference>
<feature type="transmembrane region" description="Helical" evidence="12">
    <location>
        <begin position="103"/>
        <end position="128"/>
    </location>
</feature>
<feature type="transmembrane region" description="Helical" evidence="12">
    <location>
        <begin position="239"/>
        <end position="258"/>
    </location>
</feature>
<name>A0A242JZ63_9ENTE</name>
<dbReference type="PROSITE" id="PS51093">
    <property type="entry name" value="PTS_EIIA_TYPE_1"/>
    <property type="match status" value="1"/>
</dbReference>
<organism evidence="16">
    <name type="scientific">Candidatus Enterococcus clewellii</name>
    <dbReference type="NCBI Taxonomy" id="1834193"/>
    <lineage>
        <taxon>Bacteria</taxon>
        <taxon>Bacillati</taxon>
        <taxon>Bacillota</taxon>
        <taxon>Bacilli</taxon>
        <taxon>Lactobacillales</taxon>
        <taxon>Enterococcaceae</taxon>
        <taxon>Enterococcus</taxon>
    </lineage>
</organism>
<feature type="active site" description="Phosphocysteine intermediate; for EIIB activity" evidence="11">
    <location>
        <position position="26"/>
    </location>
</feature>
<dbReference type="CDD" id="cd00212">
    <property type="entry name" value="PTS_IIB_glc"/>
    <property type="match status" value="1"/>
</dbReference>
<dbReference type="SUPFAM" id="SSF51261">
    <property type="entry name" value="Duplicated hybrid motif"/>
    <property type="match status" value="1"/>
</dbReference>
<gene>
    <name evidence="17" type="ORF">A5888_003233</name>
    <name evidence="16" type="ORF">A5888_003822</name>
</gene>
<feature type="domain" description="PTS EIIA type-1" evidence="13">
    <location>
        <begin position="488"/>
        <end position="592"/>
    </location>
</feature>
<dbReference type="OrthoDB" id="9769191at2"/>
<evidence type="ECO:0000256" key="3">
    <source>
        <dbReference type="ARBA" id="ARBA00022475"/>
    </source>
</evidence>
<keyword evidence="3" id="KW-1003">Cell membrane</keyword>
<keyword evidence="8" id="KW-0418">Kinase</keyword>
<dbReference type="AlphaFoldDB" id="A0A242JZ63"/>
<dbReference type="Pfam" id="PF02378">
    <property type="entry name" value="PTS_EIIC"/>
    <property type="match status" value="1"/>
</dbReference>
<dbReference type="SUPFAM" id="SSF55604">
    <property type="entry name" value="Glucose permease domain IIB"/>
    <property type="match status" value="1"/>
</dbReference>
<evidence type="ECO:0000256" key="12">
    <source>
        <dbReference type="SAM" id="Phobius"/>
    </source>
</evidence>
<dbReference type="InterPro" id="IPR050558">
    <property type="entry name" value="PTS_Sugar-Specific_Components"/>
</dbReference>
<reference evidence="17" key="3">
    <citation type="submission" date="2024-03" db="EMBL/GenBank/DDBJ databases">
        <title>The Genome Sequence of Enterococcus sp. DIV0242b.</title>
        <authorList>
            <consortium name="The Broad Institute Genomics Platform"/>
            <consortium name="The Broad Institute Microbial Omics Core"/>
            <consortium name="The Broad Institute Genomic Center for Infectious Diseases"/>
            <person name="Earl A."/>
            <person name="Manson A."/>
            <person name="Gilmore M."/>
            <person name="Schwartman J."/>
            <person name="Shea T."/>
            <person name="Abouelleil A."/>
            <person name="Cao P."/>
            <person name="Chapman S."/>
            <person name="Cusick C."/>
            <person name="Young S."/>
            <person name="Neafsey D."/>
            <person name="Nusbaum C."/>
            <person name="Birren B."/>
        </authorList>
    </citation>
    <scope>NUCLEOTIDE SEQUENCE</scope>
    <source>
        <strain evidence="17">9E7_DIV0242</strain>
    </source>
</reference>
<evidence type="ECO:0000256" key="8">
    <source>
        <dbReference type="ARBA" id="ARBA00022777"/>
    </source>
</evidence>
<evidence type="ECO:0000259" key="13">
    <source>
        <dbReference type="PROSITE" id="PS51093"/>
    </source>
</evidence>
<reference evidence="17" key="2">
    <citation type="submission" date="2017-05" db="EMBL/GenBank/DDBJ databases">
        <authorList>
            <consortium name="The Broad Institute Genomics Platform"/>
            <consortium name="The Broad Institute Genomic Center for Infectious Diseases"/>
            <person name="Earl A."/>
            <person name="Manson A."/>
            <person name="Schwartman J."/>
            <person name="Gilmore M."/>
            <person name="Abouelleil A."/>
            <person name="Cao P."/>
            <person name="Chapman S."/>
            <person name="Cusick C."/>
            <person name="Shea T."/>
            <person name="Young S."/>
            <person name="Neafsey D."/>
            <person name="Nusbaum C."/>
            <person name="Birren B."/>
        </authorList>
    </citation>
    <scope>NUCLEOTIDE SEQUENCE</scope>
    <source>
        <strain evidence="17">9E7_DIV0242</strain>
    </source>
</reference>
<evidence type="ECO:0000256" key="2">
    <source>
        <dbReference type="ARBA" id="ARBA00022448"/>
    </source>
</evidence>
<keyword evidence="5" id="KW-0808">Transferase</keyword>
<dbReference type="InterPro" id="IPR001996">
    <property type="entry name" value="PTS_IIB_1"/>
</dbReference>
<evidence type="ECO:0000256" key="1">
    <source>
        <dbReference type="ARBA" id="ARBA00004651"/>
    </source>
</evidence>
<feature type="transmembrane region" description="Helical" evidence="12">
    <location>
        <begin position="290"/>
        <end position="315"/>
    </location>
</feature>
<evidence type="ECO:0000256" key="4">
    <source>
        <dbReference type="ARBA" id="ARBA00022597"/>
    </source>
</evidence>
<dbReference type="PROSITE" id="PS01035">
    <property type="entry name" value="PTS_EIIB_TYPE_1_CYS"/>
    <property type="match status" value="1"/>
</dbReference>
<evidence type="ECO:0000256" key="6">
    <source>
        <dbReference type="ARBA" id="ARBA00022683"/>
    </source>
</evidence>
<evidence type="ECO:0000256" key="5">
    <source>
        <dbReference type="ARBA" id="ARBA00022679"/>
    </source>
</evidence>
<reference evidence="16" key="1">
    <citation type="submission" date="2017-05" db="EMBL/GenBank/DDBJ databases">
        <title>The Genome Sequence of Enterococcus sp. 9E7_DIV0242.</title>
        <authorList>
            <consortium name="The Broad Institute Genomics Platform"/>
            <consortium name="The Broad Institute Genomic Center for Infectious Diseases"/>
            <person name="Earl A."/>
            <person name="Manson A."/>
            <person name="Schwartman J."/>
            <person name="Gilmore M."/>
            <person name="Abouelleil A."/>
            <person name="Cao P."/>
            <person name="Chapman S."/>
            <person name="Cusick C."/>
            <person name="Shea T."/>
            <person name="Young S."/>
            <person name="Neafsey D."/>
            <person name="Nusbaum C."/>
            <person name="Birren B."/>
        </authorList>
    </citation>
    <scope>NUCLEOTIDE SEQUENCE [LARGE SCALE GENOMIC DNA]</scope>
    <source>
        <strain evidence="16">9E7_DIV0242</strain>
    </source>
</reference>
<evidence type="ECO:0000256" key="9">
    <source>
        <dbReference type="ARBA" id="ARBA00022989"/>
    </source>
</evidence>
<dbReference type="EMBL" id="CP147247">
    <property type="protein sequence ID" value="WYJ91465.1"/>
    <property type="molecule type" value="Genomic_DNA"/>
</dbReference>
<dbReference type="PROSITE" id="PS51098">
    <property type="entry name" value="PTS_EIIB_TYPE_1"/>
    <property type="match status" value="1"/>
</dbReference>
<keyword evidence="2" id="KW-0813">Transport</keyword>
<dbReference type="GO" id="GO:0015771">
    <property type="term" value="P:trehalose transport"/>
    <property type="evidence" value="ECO:0007669"/>
    <property type="project" value="TreeGrafter"/>
</dbReference>
<evidence type="ECO:0000313" key="18">
    <source>
        <dbReference type="Proteomes" id="UP000195141"/>
    </source>
</evidence>
<dbReference type="GO" id="GO:0090589">
    <property type="term" value="F:protein-phosphocysteine-trehalose phosphotransferase system transporter activity"/>
    <property type="evidence" value="ECO:0007669"/>
    <property type="project" value="TreeGrafter"/>
</dbReference>
<keyword evidence="4" id="KW-0762">Sugar transport</keyword>
<proteinExistence type="predicted"/>
<feature type="transmembrane region" description="Helical" evidence="12">
    <location>
        <begin position="427"/>
        <end position="448"/>
    </location>
</feature>
<dbReference type="RefSeq" id="WP_086350809.1">
    <property type="nucleotide sequence ID" value="NZ_CP147247.1"/>
</dbReference>
<dbReference type="FunFam" id="2.70.70.10:FF:000001">
    <property type="entry name" value="PTS system glucose-specific IIA component"/>
    <property type="match status" value="1"/>
</dbReference>
<dbReference type="PROSITE" id="PS51103">
    <property type="entry name" value="PTS_EIIC_TYPE_1"/>
    <property type="match status" value="1"/>
</dbReference>
<dbReference type="GO" id="GO:0016301">
    <property type="term" value="F:kinase activity"/>
    <property type="evidence" value="ECO:0007669"/>
    <property type="project" value="UniProtKB-KW"/>
</dbReference>
<keyword evidence="7 12" id="KW-0812">Transmembrane</keyword>
<dbReference type="InterPro" id="IPR013013">
    <property type="entry name" value="PTS_EIIC_1"/>
</dbReference>
<accession>A0A242JZ63</accession>
<dbReference type="PANTHER" id="PTHR30175">
    <property type="entry name" value="PHOSPHOTRANSFERASE SYSTEM TRANSPORT PROTEIN"/>
    <property type="match status" value="1"/>
</dbReference>
<dbReference type="GO" id="GO:0005886">
    <property type="term" value="C:plasma membrane"/>
    <property type="evidence" value="ECO:0007669"/>
    <property type="project" value="UniProtKB-SubCell"/>
</dbReference>
<protein>
    <submittedName>
        <fullName evidence="17">PTS system, beta-glucoside-specific IIA component</fullName>
    </submittedName>
</protein>
<keyword evidence="6" id="KW-0598">Phosphotransferase system</keyword>
<feature type="domain" description="PTS EIIB type-1" evidence="14">
    <location>
        <begin position="4"/>
        <end position="86"/>
    </location>
</feature>
<evidence type="ECO:0000256" key="7">
    <source>
        <dbReference type="ARBA" id="ARBA00022692"/>
    </source>
</evidence>
<dbReference type="Pfam" id="PF00358">
    <property type="entry name" value="PTS_EIIA_1"/>
    <property type="match status" value="1"/>
</dbReference>
<evidence type="ECO:0000256" key="11">
    <source>
        <dbReference type="PROSITE-ProRule" id="PRU00421"/>
    </source>
</evidence>
<keyword evidence="10 12" id="KW-0472">Membrane</keyword>
<dbReference type="GO" id="GO:0009401">
    <property type="term" value="P:phosphoenolpyruvate-dependent sugar phosphotransferase system"/>
    <property type="evidence" value="ECO:0007669"/>
    <property type="project" value="UniProtKB-KW"/>
</dbReference>